<accession>A0A851GSJ5</accession>
<dbReference type="InterPro" id="IPR036390">
    <property type="entry name" value="WH_DNA-bd_sf"/>
</dbReference>
<evidence type="ECO:0000256" key="3">
    <source>
        <dbReference type="ARBA" id="ARBA00023125"/>
    </source>
</evidence>
<evidence type="ECO:0000313" key="5">
    <source>
        <dbReference type="EMBL" id="NWK57214.1"/>
    </source>
</evidence>
<dbReference type="Pfam" id="PF03965">
    <property type="entry name" value="Penicillinase_R"/>
    <property type="match status" value="1"/>
</dbReference>
<dbReference type="InterPro" id="IPR036388">
    <property type="entry name" value="WH-like_DNA-bd_sf"/>
</dbReference>
<sequence>MNRLEQGQMSRRERQIMDILYRLGKASAKEVLENLPDPPSYSAVRALMATLEGKGMVKHSKESRRYIYQPVVAETKARKSAISNLLSTFFEGKPEKLVAALLDSEDMKLEKEEVVRIREALGDDDQAER</sequence>
<dbReference type="InterPro" id="IPR005650">
    <property type="entry name" value="BlaI_family"/>
</dbReference>
<dbReference type="GO" id="GO:0003677">
    <property type="term" value="F:DNA binding"/>
    <property type="evidence" value="ECO:0007669"/>
    <property type="project" value="UniProtKB-KW"/>
</dbReference>
<comment type="caution">
    <text evidence="5">The sequence shown here is derived from an EMBL/GenBank/DDBJ whole genome shotgun (WGS) entry which is preliminary data.</text>
</comment>
<dbReference type="Gene3D" id="1.10.10.10">
    <property type="entry name" value="Winged helix-like DNA-binding domain superfamily/Winged helix DNA-binding domain"/>
    <property type="match status" value="1"/>
</dbReference>
<dbReference type="AlphaFoldDB" id="A0A851GSJ5"/>
<comment type="similarity">
    <text evidence="1">Belongs to the BlaI transcriptional regulatory family.</text>
</comment>
<name>A0A851GSJ5_9BACT</name>
<dbReference type="GO" id="GO:0045892">
    <property type="term" value="P:negative regulation of DNA-templated transcription"/>
    <property type="evidence" value="ECO:0007669"/>
    <property type="project" value="InterPro"/>
</dbReference>
<dbReference type="PIRSF" id="PIRSF019455">
    <property type="entry name" value="CopR_AtkY"/>
    <property type="match status" value="1"/>
</dbReference>
<proteinExistence type="inferred from homology"/>
<keyword evidence="2" id="KW-0805">Transcription regulation</keyword>
<protein>
    <submittedName>
        <fullName evidence="5">BlaI/MecI/CopY family transcriptional regulator</fullName>
    </submittedName>
</protein>
<gene>
    <name evidence="5" type="ORF">HW115_16445</name>
</gene>
<dbReference type="EMBL" id="JACBAZ010000008">
    <property type="protein sequence ID" value="NWK57214.1"/>
    <property type="molecule type" value="Genomic_DNA"/>
</dbReference>
<dbReference type="SUPFAM" id="SSF46785">
    <property type="entry name" value="Winged helix' DNA-binding domain"/>
    <property type="match status" value="1"/>
</dbReference>
<evidence type="ECO:0000256" key="1">
    <source>
        <dbReference type="ARBA" id="ARBA00011046"/>
    </source>
</evidence>
<keyword evidence="4" id="KW-0804">Transcription</keyword>
<organism evidence="5 6">
    <name type="scientific">Oceaniferula marina</name>
    <dbReference type="NCBI Taxonomy" id="2748318"/>
    <lineage>
        <taxon>Bacteria</taxon>
        <taxon>Pseudomonadati</taxon>
        <taxon>Verrucomicrobiota</taxon>
        <taxon>Verrucomicrobiia</taxon>
        <taxon>Verrucomicrobiales</taxon>
        <taxon>Verrucomicrobiaceae</taxon>
        <taxon>Oceaniferula</taxon>
    </lineage>
</organism>
<evidence type="ECO:0000256" key="2">
    <source>
        <dbReference type="ARBA" id="ARBA00023015"/>
    </source>
</evidence>
<dbReference type="Proteomes" id="UP000557872">
    <property type="component" value="Unassembled WGS sequence"/>
</dbReference>
<keyword evidence="6" id="KW-1185">Reference proteome</keyword>
<dbReference type="RefSeq" id="WP_178934038.1">
    <property type="nucleotide sequence ID" value="NZ_JACBAZ010000008.1"/>
</dbReference>
<reference evidence="5 6" key="1">
    <citation type="submission" date="2020-07" db="EMBL/GenBank/DDBJ databases">
        <title>Roseicoccus Jingziensis gen. nov., sp. nov., isolated from coastal seawater.</title>
        <authorList>
            <person name="Feng X."/>
        </authorList>
    </citation>
    <scope>NUCLEOTIDE SEQUENCE [LARGE SCALE GENOMIC DNA]</scope>
    <source>
        <strain evidence="5 6">N1E253</strain>
    </source>
</reference>
<evidence type="ECO:0000256" key="4">
    <source>
        <dbReference type="ARBA" id="ARBA00023163"/>
    </source>
</evidence>
<keyword evidence="3" id="KW-0238">DNA-binding</keyword>
<evidence type="ECO:0000313" key="6">
    <source>
        <dbReference type="Proteomes" id="UP000557872"/>
    </source>
</evidence>